<reference evidence="11" key="3">
    <citation type="submission" date="2018-08" db="UniProtKB">
        <authorList>
            <consortium name="EnsemblPlants"/>
        </authorList>
    </citation>
    <scope>IDENTIFICATION</scope>
    <source>
        <strain evidence="11">cv. Bd21</strain>
    </source>
</reference>
<evidence type="ECO:0000313" key="10">
    <source>
        <dbReference type="EMBL" id="PNT63482.1"/>
    </source>
</evidence>
<evidence type="ECO:0000313" key="11">
    <source>
        <dbReference type="EnsemblPlants" id="PNT63482"/>
    </source>
</evidence>
<dbReference type="Pfam" id="PF04535">
    <property type="entry name" value="CASP_dom"/>
    <property type="match status" value="1"/>
</dbReference>
<dbReference type="OrthoDB" id="685197at2759"/>
<organism evidence="10">
    <name type="scientific">Brachypodium distachyon</name>
    <name type="common">Purple false brome</name>
    <name type="synonym">Trachynia distachya</name>
    <dbReference type="NCBI Taxonomy" id="15368"/>
    <lineage>
        <taxon>Eukaryota</taxon>
        <taxon>Viridiplantae</taxon>
        <taxon>Streptophyta</taxon>
        <taxon>Embryophyta</taxon>
        <taxon>Tracheophyta</taxon>
        <taxon>Spermatophyta</taxon>
        <taxon>Magnoliopsida</taxon>
        <taxon>Liliopsida</taxon>
        <taxon>Poales</taxon>
        <taxon>Poaceae</taxon>
        <taxon>BOP clade</taxon>
        <taxon>Pooideae</taxon>
        <taxon>Stipodae</taxon>
        <taxon>Brachypodieae</taxon>
        <taxon>Brachypodium</taxon>
    </lineage>
</organism>
<evidence type="ECO:0000256" key="1">
    <source>
        <dbReference type="ARBA" id="ARBA00004651"/>
    </source>
</evidence>
<dbReference type="AlphaFoldDB" id="A0A2K2CN82"/>
<dbReference type="Gramene" id="PNT63482">
    <property type="protein sequence ID" value="PNT63482"/>
    <property type="gene ID" value="BRADI_4g16565v3"/>
</dbReference>
<name>A0A2K2CN82_BRADI</name>
<evidence type="ECO:0000256" key="8">
    <source>
        <dbReference type="RuleBase" id="RU361233"/>
    </source>
</evidence>
<comment type="subunit">
    <text evidence="3 8">Homodimer and heterodimers.</text>
</comment>
<feature type="transmembrane region" description="Helical" evidence="8">
    <location>
        <begin position="52"/>
        <end position="81"/>
    </location>
</feature>
<comment type="caution">
    <text evidence="8">Lacks conserved residue(s) required for the propagation of feature annotation.</text>
</comment>
<proteinExistence type="inferred from homology"/>
<keyword evidence="12" id="KW-1185">Reference proteome</keyword>
<dbReference type="InterPro" id="IPR006702">
    <property type="entry name" value="CASP_dom"/>
</dbReference>
<dbReference type="PANTHER" id="PTHR33573">
    <property type="entry name" value="CASP-LIKE PROTEIN 4A4"/>
    <property type="match status" value="1"/>
</dbReference>
<keyword evidence="6 8" id="KW-1133">Transmembrane helix</keyword>
<feature type="domain" description="Casparian strip membrane protein" evidence="9">
    <location>
        <begin position="10"/>
        <end position="123"/>
    </location>
</feature>
<accession>A0A2K2CN82</accession>
<evidence type="ECO:0000256" key="3">
    <source>
        <dbReference type="ARBA" id="ARBA00011489"/>
    </source>
</evidence>
<dbReference type="EMBL" id="CM000883">
    <property type="protein sequence ID" value="PNT63482.1"/>
    <property type="molecule type" value="Genomic_DNA"/>
</dbReference>
<dbReference type="RefSeq" id="XP_024310764.1">
    <property type="nucleotide sequence ID" value="XM_024454996.1"/>
</dbReference>
<protein>
    <recommendedName>
        <fullName evidence="8">CASP-like protein</fullName>
    </recommendedName>
</protein>
<feature type="transmembrane region" description="Helical" evidence="8">
    <location>
        <begin position="159"/>
        <end position="184"/>
    </location>
</feature>
<keyword evidence="5 8" id="KW-0812">Transmembrane</keyword>
<evidence type="ECO:0000256" key="2">
    <source>
        <dbReference type="ARBA" id="ARBA00007651"/>
    </source>
</evidence>
<evidence type="ECO:0000256" key="5">
    <source>
        <dbReference type="ARBA" id="ARBA00022692"/>
    </source>
</evidence>
<dbReference type="KEGG" id="bdi:112268825"/>
<sequence length="185" mass="19528">MASSKITFPSVVLALRLLALALLAGSIALIVTNKVSVDLVDVEIFSLSFKDIYAYRYVLGIAVVGCAYTLLQIPLAGVAIAKRSKVIGGTANVALFLICADVVISVALATGAGACFGLSYDAKRFFDGQYDEQLDGATKARADYSKLLRDVDRFFVHGYAAAVLVLLAAKSVAAVVLITVYALIK</sequence>
<keyword evidence="7 8" id="KW-0472">Membrane</keyword>
<evidence type="ECO:0000256" key="4">
    <source>
        <dbReference type="ARBA" id="ARBA00022475"/>
    </source>
</evidence>
<keyword evidence="4 8" id="KW-1003">Cell membrane</keyword>
<gene>
    <name evidence="11" type="primary">LOC112268825</name>
    <name evidence="10" type="ORF">BRADI_4g16565v3</name>
</gene>
<evidence type="ECO:0000256" key="6">
    <source>
        <dbReference type="ARBA" id="ARBA00022989"/>
    </source>
</evidence>
<dbReference type="Proteomes" id="UP000008810">
    <property type="component" value="Chromosome 4"/>
</dbReference>
<reference evidence="10 11" key="1">
    <citation type="journal article" date="2010" name="Nature">
        <title>Genome sequencing and analysis of the model grass Brachypodium distachyon.</title>
        <authorList>
            <consortium name="International Brachypodium Initiative"/>
        </authorList>
    </citation>
    <scope>NUCLEOTIDE SEQUENCE [LARGE SCALE GENOMIC DNA]</scope>
    <source>
        <strain evidence="10 11">Bd21</strain>
    </source>
</reference>
<dbReference type="PANTHER" id="PTHR33573:SF19">
    <property type="entry name" value="CASP-LIKE PROTEIN"/>
    <property type="match status" value="1"/>
</dbReference>
<reference evidence="10" key="2">
    <citation type="submission" date="2017-06" db="EMBL/GenBank/DDBJ databases">
        <title>WGS assembly of Brachypodium distachyon.</title>
        <authorList>
            <consortium name="The International Brachypodium Initiative"/>
            <person name="Lucas S."/>
            <person name="Harmon-Smith M."/>
            <person name="Lail K."/>
            <person name="Tice H."/>
            <person name="Grimwood J."/>
            <person name="Bruce D."/>
            <person name="Barry K."/>
            <person name="Shu S."/>
            <person name="Lindquist E."/>
            <person name="Wang M."/>
            <person name="Pitluck S."/>
            <person name="Vogel J.P."/>
            <person name="Garvin D.F."/>
            <person name="Mockler T.C."/>
            <person name="Schmutz J."/>
            <person name="Rokhsar D."/>
            <person name="Bevan M.W."/>
        </authorList>
    </citation>
    <scope>NUCLEOTIDE SEQUENCE</scope>
    <source>
        <strain evidence="10">Bd21</strain>
    </source>
</reference>
<evidence type="ECO:0000256" key="7">
    <source>
        <dbReference type="ARBA" id="ARBA00023136"/>
    </source>
</evidence>
<evidence type="ECO:0000259" key="9">
    <source>
        <dbReference type="Pfam" id="PF04535"/>
    </source>
</evidence>
<dbReference type="GO" id="GO:0005886">
    <property type="term" value="C:plasma membrane"/>
    <property type="evidence" value="ECO:0007669"/>
    <property type="project" value="UniProtKB-SubCell"/>
</dbReference>
<feature type="transmembrane region" description="Helical" evidence="8">
    <location>
        <begin position="93"/>
        <end position="120"/>
    </location>
</feature>
<dbReference type="GeneID" id="112268825"/>
<dbReference type="EnsemblPlants" id="PNT63482">
    <property type="protein sequence ID" value="PNT63482"/>
    <property type="gene ID" value="BRADI_4g16565v3"/>
</dbReference>
<evidence type="ECO:0000313" key="12">
    <source>
        <dbReference type="Proteomes" id="UP000008810"/>
    </source>
</evidence>
<dbReference type="FunCoup" id="A0A2K2CN82">
    <property type="interactions" value="407"/>
</dbReference>
<comment type="subcellular location">
    <subcellularLocation>
        <location evidence="1 8">Cell membrane</location>
        <topology evidence="1 8">Multi-pass membrane protein</topology>
    </subcellularLocation>
</comment>
<comment type="similarity">
    <text evidence="2 8">Belongs to the Casparian strip membrane proteins (CASP) family.</text>
</comment>